<dbReference type="EMBL" id="JAIWYP010000014">
    <property type="protein sequence ID" value="KAH3707459.1"/>
    <property type="molecule type" value="Genomic_DNA"/>
</dbReference>
<comment type="caution">
    <text evidence="1">The sequence shown here is derived from an EMBL/GenBank/DDBJ whole genome shotgun (WGS) entry which is preliminary data.</text>
</comment>
<organism evidence="1 2">
    <name type="scientific">Dreissena polymorpha</name>
    <name type="common">Zebra mussel</name>
    <name type="synonym">Mytilus polymorpha</name>
    <dbReference type="NCBI Taxonomy" id="45954"/>
    <lineage>
        <taxon>Eukaryota</taxon>
        <taxon>Metazoa</taxon>
        <taxon>Spiralia</taxon>
        <taxon>Lophotrochozoa</taxon>
        <taxon>Mollusca</taxon>
        <taxon>Bivalvia</taxon>
        <taxon>Autobranchia</taxon>
        <taxon>Heteroconchia</taxon>
        <taxon>Euheterodonta</taxon>
        <taxon>Imparidentia</taxon>
        <taxon>Neoheterodontei</taxon>
        <taxon>Myida</taxon>
        <taxon>Dreissenoidea</taxon>
        <taxon>Dreissenidae</taxon>
        <taxon>Dreissena</taxon>
    </lineage>
</organism>
<sequence length="280" mass="31972">MVTTTAVSVTQLQSSIIIALTQGLCWAVPLPKKDRKKTQIEDEVRVMEPWSKHLMRLSEDSKHLQSTISCMIDEQRNTPILPYKPGKLSKGPKGSNGKEYVKKIVEYLKKFQTTFLTIEDMILVLTQLCWAVPVPKNDRKKHEVMMTEPWRKHLSRLSEESKNLQNKISSMFDEKCTTSYKPGKLSKGPKGSSGKEYVKKIVDYLKKFQMTFLTIEDSMKNLPAPDNITLLQKLTNLLVNDVDSVLEVYGVERVMGRTNKKIKGMPELCLNTSSKKGLKY</sequence>
<gene>
    <name evidence="1" type="ORF">DPMN_066865</name>
</gene>
<accession>A0A9D3YZS9</accession>
<name>A0A9D3YZS9_DREPO</name>
<evidence type="ECO:0000313" key="2">
    <source>
        <dbReference type="Proteomes" id="UP000828390"/>
    </source>
</evidence>
<proteinExistence type="predicted"/>
<reference evidence="1" key="1">
    <citation type="journal article" date="2019" name="bioRxiv">
        <title>The Genome of the Zebra Mussel, Dreissena polymorpha: A Resource for Invasive Species Research.</title>
        <authorList>
            <person name="McCartney M.A."/>
            <person name="Auch B."/>
            <person name="Kono T."/>
            <person name="Mallez S."/>
            <person name="Zhang Y."/>
            <person name="Obille A."/>
            <person name="Becker A."/>
            <person name="Abrahante J.E."/>
            <person name="Garbe J."/>
            <person name="Badalamenti J.P."/>
            <person name="Herman A."/>
            <person name="Mangelson H."/>
            <person name="Liachko I."/>
            <person name="Sullivan S."/>
            <person name="Sone E.D."/>
            <person name="Koren S."/>
            <person name="Silverstein K.A.T."/>
            <person name="Beckman K.B."/>
            <person name="Gohl D.M."/>
        </authorList>
    </citation>
    <scope>NUCLEOTIDE SEQUENCE</scope>
    <source>
        <strain evidence="1">Duluth1</strain>
        <tissue evidence="1">Whole animal</tissue>
    </source>
</reference>
<protein>
    <submittedName>
        <fullName evidence="1">Uncharacterized protein</fullName>
    </submittedName>
</protein>
<dbReference type="Proteomes" id="UP000828390">
    <property type="component" value="Unassembled WGS sequence"/>
</dbReference>
<evidence type="ECO:0000313" key="1">
    <source>
        <dbReference type="EMBL" id="KAH3707459.1"/>
    </source>
</evidence>
<dbReference type="AlphaFoldDB" id="A0A9D3YZS9"/>
<reference evidence="1" key="2">
    <citation type="submission" date="2020-11" db="EMBL/GenBank/DDBJ databases">
        <authorList>
            <person name="McCartney M.A."/>
            <person name="Auch B."/>
            <person name="Kono T."/>
            <person name="Mallez S."/>
            <person name="Becker A."/>
            <person name="Gohl D.M."/>
            <person name="Silverstein K.A.T."/>
            <person name="Koren S."/>
            <person name="Bechman K.B."/>
            <person name="Herman A."/>
            <person name="Abrahante J.E."/>
            <person name="Garbe J."/>
        </authorList>
    </citation>
    <scope>NUCLEOTIDE SEQUENCE</scope>
    <source>
        <strain evidence="1">Duluth1</strain>
        <tissue evidence="1">Whole animal</tissue>
    </source>
</reference>
<keyword evidence="2" id="KW-1185">Reference proteome</keyword>